<dbReference type="EMBL" id="BK016035">
    <property type="protein sequence ID" value="DAF90696.1"/>
    <property type="molecule type" value="Genomic_DNA"/>
</dbReference>
<protein>
    <submittedName>
        <fullName evidence="1">Uncharacterized protein</fullName>
    </submittedName>
</protein>
<organism evidence="1">
    <name type="scientific">Podoviridae sp. ctdxt3</name>
    <dbReference type="NCBI Taxonomy" id="2825263"/>
    <lineage>
        <taxon>Viruses</taxon>
        <taxon>Duplodnaviria</taxon>
        <taxon>Heunggongvirae</taxon>
        <taxon>Uroviricota</taxon>
        <taxon>Caudoviricetes</taxon>
    </lineage>
</organism>
<name>A0A8S5U8A4_9CAUD</name>
<reference evidence="1" key="1">
    <citation type="journal article" date="2021" name="Proc. Natl. Acad. Sci. U.S.A.">
        <title>A Catalog of Tens of Thousands of Viruses from Human Metagenomes Reveals Hidden Associations with Chronic Diseases.</title>
        <authorList>
            <person name="Tisza M.J."/>
            <person name="Buck C.B."/>
        </authorList>
    </citation>
    <scope>NUCLEOTIDE SEQUENCE</scope>
    <source>
        <strain evidence="1">Ctdxt3</strain>
    </source>
</reference>
<sequence>MRYHDAIQALIDTANRQGHALTLYSHKLDLDVVYTLVDLTEDREVFSTCFLPLAFTRLLHYISSGYRHDEEVNDA</sequence>
<proteinExistence type="predicted"/>
<evidence type="ECO:0000313" key="1">
    <source>
        <dbReference type="EMBL" id="DAF90696.1"/>
    </source>
</evidence>
<accession>A0A8S5U8A4</accession>